<evidence type="ECO:0000313" key="1">
    <source>
        <dbReference type="EMBL" id="PUZ60876.1"/>
    </source>
</evidence>
<dbReference type="AlphaFoldDB" id="A0A2T7DZ72"/>
<proteinExistence type="predicted"/>
<reference evidence="1 2" key="1">
    <citation type="submission" date="2018-04" db="EMBL/GenBank/DDBJ databases">
        <title>WGS assembly of Panicum hallii var. hallii HAL2.</title>
        <authorList>
            <person name="Lovell J."/>
            <person name="Jenkins J."/>
            <person name="Lowry D."/>
            <person name="Mamidi S."/>
            <person name="Sreedasyam A."/>
            <person name="Weng X."/>
            <person name="Barry K."/>
            <person name="Bonette J."/>
            <person name="Campitelli B."/>
            <person name="Daum C."/>
            <person name="Gordon S."/>
            <person name="Gould B."/>
            <person name="Lipzen A."/>
            <person name="MacQueen A."/>
            <person name="Palacio-Mejia J."/>
            <person name="Plott C."/>
            <person name="Shakirov E."/>
            <person name="Shu S."/>
            <person name="Yoshinaga Y."/>
            <person name="Zane M."/>
            <person name="Rokhsar D."/>
            <person name="Grimwood J."/>
            <person name="Schmutz J."/>
            <person name="Juenger T."/>
        </authorList>
    </citation>
    <scope>NUCLEOTIDE SEQUENCE [LARGE SCALE GENOMIC DNA]</scope>
    <source>
        <strain evidence="2">cv. HAL2</strain>
    </source>
</reference>
<organism evidence="1 2">
    <name type="scientific">Panicum hallii var. hallii</name>
    <dbReference type="NCBI Taxonomy" id="1504633"/>
    <lineage>
        <taxon>Eukaryota</taxon>
        <taxon>Viridiplantae</taxon>
        <taxon>Streptophyta</taxon>
        <taxon>Embryophyta</taxon>
        <taxon>Tracheophyta</taxon>
        <taxon>Spermatophyta</taxon>
        <taxon>Magnoliopsida</taxon>
        <taxon>Liliopsida</taxon>
        <taxon>Poales</taxon>
        <taxon>Poaceae</taxon>
        <taxon>PACMAD clade</taxon>
        <taxon>Panicoideae</taxon>
        <taxon>Panicodae</taxon>
        <taxon>Paniceae</taxon>
        <taxon>Panicinae</taxon>
        <taxon>Panicum</taxon>
        <taxon>Panicum sect. Panicum</taxon>
    </lineage>
</organism>
<sequence>MRVEKELPCVIRQLLHGTLSVTASASCGGKTETPSCDGMSSLPRKQIDNTMAPLRCCLSPRWRSTLRLHSSASREGLTGGIVGDSFNLPSSLSLSSFSFQIRSCY</sequence>
<dbReference type="PROSITE" id="PS51257">
    <property type="entry name" value="PROKAR_LIPOPROTEIN"/>
    <property type="match status" value="1"/>
</dbReference>
<gene>
    <name evidence="1" type="ORF">GQ55_4G206900</name>
</gene>
<dbReference type="EMBL" id="CM009752">
    <property type="protein sequence ID" value="PUZ60876.1"/>
    <property type="molecule type" value="Genomic_DNA"/>
</dbReference>
<dbReference type="Proteomes" id="UP000244336">
    <property type="component" value="Chromosome 4"/>
</dbReference>
<keyword evidence="2" id="KW-1185">Reference proteome</keyword>
<evidence type="ECO:0000313" key="2">
    <source>
        <dbReference type="Proteomes" id="UP000244336"/>
    </source>
</evidence>
<accession>A0A2T7DZ72</accession>
<name>A0A2T7DZ72_9POAL</name>
<protein>
    <submittedName>
        <fullName evidence="1">Uncharacterized protein</fullName>
    </submittedName>
</protein>
<dbReference type="Gramene" id="PUZ60876">
    <property type="protein sequence ID" value="PUZ60876"/>
    <property type="gene ID" value="GQ55_4G206900"/>
</dbReference>